<dbReference type="InterPro" id="IPR023296">
    <property type="entry name" value="Glyco_hydro_beta-prop_sf"/>
</dbReference>
<evidence type="ECO:0008006" key="3">
    <source>
        <dbReference type="Google" id="ProtNLM"/>
    </source>
</evidence>
<feature type="chain" id="PRO_5030844510" description="Exo-alpha-sialidase" evidence="1">
    <location>
        <begin position="16"/>
        <end position="406"/>
    </location>
</feature>
<evidence type="ECO:0000313" key="2">
    <source>
        <dbReference type="EMBL" id="HDQ99170.1"/>
    </source>
</evidence>
<evidence type="ECO:0000256" key="1">
    <source>
        <dbReference type="SAM" id="SignalP"/>
    </source>
</evidence>
<dbReference type="EMBL" id="DSBX01000102">
    <property type="protein sequence ID" value="HDQ99170.1"/>
    <property type="molecule type" value="Genomic_DNA"/>
</dbReference>
<feature type="signal peptide" evidence="1">
    <location>
        <begin position="1"/>
        <end position="15"/>
    </location>
</feature>
<protein>
    <recommendedName>
        <fullName evidence="3">Exo-alpha-sialidase</fullName>
    </recommendedName>
</protein>
<reference evidence="2" key="1">
    <citation type="journal article" date="2020" name="mSystems">
        <title>Genome- and Community-Level Interaction Insights into Carbon Utilization and Element Cycling Functions of Hydrothermarchaeota in Hydrothermal Sediment.</title>
        <authorList>
            <person name="Zhou Z."/>
            <person name="Liu Y."/>
            <person name="Xu W."/>
            <person name="Pan J."/>
            <person name="Luo Z.H."/>
            <person name="Li M."/>
        </authorList>
    </citation>
    <scope>NUCLEOTIDE SEQUENCE [LARGE SCALE GENOMIC DNA]</scope>
    <source>
        <strain evidence="2">SpSt-1182</strain>
    </source>
</reference>
<dbReference type="Gene3D" id="2.115.10.20">
    <property type="entry name" value="Glycosyl hydrolase domain, family 43"/>
    <property type="match status" value="2"/>
</dbReference>
<keyword evidence="1" id="KW-0732">Signal</keyword>
<gene>
    <name evidence="2" type="ORF">ENN51_02640</name>
</gene>
<name>A0A7V0XF10_UNCW3</name>
<comment type="caution">
    <text evidence="2">The sequence shown here is derived from an EMBL/GenBank/DDBJ whole genome shotgun (WGS) entry which is preliminary data.</text>
</comment>
<dbReference type="CDD" id="cd15482">
    <property type="entry name" value="Sialidase_non-viral"/>
    <property type="match status" value="1"/>
</dbReference>
<proteinExistence type="predicted"/>
<organism evidence="2">
    <name type="scientific">candidate division WOR-3 bacterium</name>
    <dbReference type="NCBI Taxonomy" id="2052148"/>
    <lineage>
        <taxon>Bacteria</taxon>
        <taxon>Bacteria division WOR-3</taxon>
    </lineage>
</organism>
<dbReference type="AlphaFoldDB" id="A0A7V0XF10"/>
<dbReference type="Proteomes" id="UP000885672">
    <property type="component" value="Unassembled WGS sequence"/>
</dbReference>
<sequence>MRVGLPLLLVPCLLAADPVVVSSGPGNDYESWIGRLGDGRLMVVFDRNPDWRSGDLYVTFSDDDGASWSAAAPIITGPADQPLPCFLQLPGDTLRLWYSSNETGRYRIHSARSLDGLSWTEEGVVPLGWPPETSDYYDPTVIIEPDSSLTMLYSVSTTGAHVARRPWGGEWDTLRRLVAENGRRPRIMRHSDGRYLAAYQRRSGGGSYDIDVFLRTSTDLVNWSQELRLTDNLNSHDPFCLEGPDGRFLVWYAKYQFGVYNLRLRRSVDGADWGPEELVTADPVRNTQPHAFIEDGVVYLVYAHAVAYPDDHDVLLRREPYLGIAGPGVRSPLSVSLPAVVRRGETLRPAGCGPGAWLELFDAAGRAVLRSRADRGISSAGLATGAWFVRVHDAGRVVTCRVLVVE</sequence>
<accession>A0A7V0XF10</accession>
<dbReference type="SUPFAM" id="SSF50939">
    <property type="entry name" value="Sialidases"/>
    <property type="match status" value="1"/>
</dbReference>
<dbReference type="InterPro" id="IPR036278">
    <property type="entry name" value="Sialidase_sf"/>
</dbReference>